<dbReference type="InterPro" id="IPR037027">
    <property type="entry name" value="YqgF/RNaseH-like_dom_sf"/>
</dbReference>
<accession>A0A3B0R474</accession>
<dbReference type="EMBL" id="UOED01000019">
    <property type="protein sequence ID" value="VAV87039.1"/>
    <property type="molecule type" value="Genomic_DNA"/>
</dbReference>
<keyword evidence="3" id="KW-0540">Nuclease</keyword>
<dbReference type="GO" id="GO:0004518">
    <property type="term" value="F:nuclease activity"/>
    <property type="evidence" value="ECO:0007669"/>
    <property type="project" value="UniProtKB-KW"/>
</dbReference>
<dbReference type="InterPro" id="IPR006641">
    <property type="entry name" value="YqgF/RNaseH-like_dom"/>
</dbReference>
<keyword evidence="2" id="KW-0690">Ribosome biogenesis</keyword>
<evidence type="ECO:0000256" key="2">
    <source>
        <dbReference type="ARBA" id="ARBA00022517"/>
    </source>
</evidence>
<proteinExistence type="inferred from homology"/>
<dbReference type="GO" id="GO:0000967">
    <property type="term" value="P:rRNA 5'-end processing"/>
    <property type="evidence" value="ECO:0007669"/>
    <property type="project" value="TreeGrafter"/>
</dbReference>
<organism evidence="6">
    <name type="scientific">hydrothermal vent metagenome</name>
    <dbReference type="NCBI Taxonomy" id="652676"/>
    <lineage>
        <taxon>unclassified sequences</taxon>
        <taxon>metagenomes</taxon>
        <taxon>ecological metagenomes</taxon>
    </lineage>
</organism>
<dbReference type="Pfam" id="PF03652">
    <property type="entry name" value="RuvX"/>
    <property type="match status" value="1"/>
</dbReference>
<gene>
    <name evidence="6" type="ORF">MNBD_ALPHA02-246</name>
</gene>
<sequence length="153" mass="17136">MLVELDIMKDRVQTGQRLLGLDLGSKTIGIALSDVMRHIATPMETIKRTKFTQDVTRLITIIEEQNVGGLILGFPLNMDGSEGPRCQSTRQFARNISEKIDLPIALWDERLSTVAVTRTLLEADTSRKRRKQVVDKMAAGYILQGALDKLSRL</sequence>
<dbReference type="Gene3D" id="3.30.420.140">
    <property type="entry name" value="YqgF/RNase H-like domain"/>
    <property type="match status" value="1"/>
</dbReference>
<evidence type="ECO:0000256" key="1">
    <source>
        <dbReference type="ARBA" id="ARBA00022490"/>
    </source>
</evidence>
<feature type="domain" description="YqgF/RNase H-like" evidence="5">
    <location>
        <begin position="16"/>
        <end position="116"/>
    </location>
</feature>
<dbReference type="CDD" id="cd16964">
    <property type="entry name" value="YqgF"/>
    <property type="match status" value="1"/>
</dbReference>
<evidence type="ECO:0000256" key="3">
    <source>
        <dbReference type="ARBA" id="ARBA00022722"/>
    </source>
</evidence>
<dbReference type="GO" id="GO:0005829">
    <property type="term" value="C:cytosol"/>
    <property type="evidence" value="ECO:0007669"/>
    <property type="project" value="TreeGrafter"/>
</dbReference>
<dbReference type="HAMAP" id="MF_00651">
    <property type="entry name" value="Nuclease_YqgF"/>
    <property type="match status" value="1"/>
</dbReference>
<dbReference type="InterPro" id="IPR005227">
    <property type="entry name" value="YqgF"/>
</dbReference>
<name>A0A3B0R474_9ZZZZ</name>
<evidence type="ECO:0000256" key="4">
    <source>
        <dbReference type="ARBA" id="ARBA00022801"/>
    </source>
</evidence>
<dbReference type="AlphaFoldDB" id="A0A3B0R474"/>
<evidence type="ECO:0000313" key="6">
    <source>
        <dbReference type="EMBL" id="VAV87039.1"/>
    </source>
</evidence>
<dbReference type="GO" id="GO:0016787">
    <property type="term" value="F:hydrolase activity"/>
    <property type="evidence" value="ECO:0007669"/>
    <property type="project" value="UniProtKB-KW"/>
</dbReference>
<dbReference type="InterPro" id="IPR012337">
    <property type="entry name" value="RNaseH-like_sf"/>
</dbReference>
<reference evidence="6" key="1">
    <citation type="submission" date="2018-06" db="EMBL/GenBank/DDBJ databases">
        <authorList>
            <person name="Zhirakovskaya E."/>
        </authorList>
    </citation>
    <scope>NUCLEOTIDE SEQUENCE</scope>
</reference>
<dbReference type="SMART" id="SM00732">
    <property type="entry name" value="YqgFc"/>
    <property type="match status" value="1"/>
</dbReference>
<dbReference type="SUPFAM" id="SSF53098">
    <property type="entry name" value="Ribonuclease H-like"/>
    <property type="match status" value="1"/>
</dbReference>
<evidence type="ECO:0000259" key="5">
    <source>
        <dbReference type="SMART" id="SM00732"/>
    </source>
</evidence>
<keyword evidence="4" id="KW-0378">Hydrolase</keyword>
<keyword evidence="1" id="KW-0963">Cytoplasm</keyword>
<dbReference type="NCBIfam" id="TIGR00250">
    <property type="entry name" value="RNAse_H_YqgF"/>
    <property type="match status" value="1"/>
</dbReference>
<dbReference type="PANTHER" id="PTHR33317:SF4">
    <property type="entry name" value="POLYNUCLEOTIDYL TRANSFERASE, RIBONUCLEASE H-LIKE SUPERFAMILY PROTEIN"/>
    <property type="match status" value="1"/>
</dbReference>
<dbReference type="PANTHER" id="PTHR33317">
    <property type="entry name" value="POLYNUCLEOTIDYL TRANSFERASE, RIBONUCLEASE H-LIKE SUPERFAMILY PROTEIN"/>
    <property type="match status" value="1"/>
</dbReference>
<protein>
    <submittedName>
        <fullName evidence="6">Pre-16S rRNA nuclease Yqg</fullName>
    </submittedName>
</protein>